<dbReference type="AlphaFoldDB" id="A0A8G0KQ74"/>
<dbReference type="EMBL" id="CP067378">
    <property type="protein sequence ID" value="QYS88026.1"/>
    <property type="molecule type" value="Genomic_DNA"/>
</dbReference>
<organism evidence="1">
    <name type="scientific">Flavobacterium columnare</name>
    <dbReference type="NCBI Taxonomy" id="996"/>
    <lineage>
        <taxon>Bacteria</taxon>
        <taxon>Pseudomonadati</taxon>
        <taxon>Bacteroidota</taxon>
        <taxon>Flavobacteriia</taxon>
        <taxon>Flavobacteriales</taxon>
        <taxon>Flavobacteriaceae</taxon>
        <taxon>Flavobacterium</taxon>
    </lineage>
</organism>
<proteinExistence type="predicted"/>
<accession>A0A8G0KQ74</accession>
<dbReference type="Proteomes" id="UP000824721">
    <property type="component" value="Chromosome"/>
</dbReference>
<protein>
    <submittedName>
        <fullName evidence="1">Uncharacterized protein</fullName>
    </submittedName>
</protein>
<gene>
    <name evidence="1" type="ORF">JJC05_09100</name>
</gene>
<reference evidence="1" key="1">
    <citation type="submission" date="2020-12" db="EMBL/GenBank/DDBJ databases">
        <title>Genome sequencing of genetic groups of Flavobacterium columnare.</title>
        <authorList>
            <person name="Waldbieser G.C."/>
            <person name="Griffin M.J."/>
            <person name="LaFrentz B.R."/>
        </authorList>
    </citation>
    <scope>NUCLEOTIDE SEQUENCE</scope>
    <source>
        <strain evidence="1">90-106</strain>
    </source>
</reference>
<sequence length="321" mass="38439">MIDKIRFSKKNLSEYEIQKIVNTSRLQSYNADGLKHYHNQRAKNFNGGMLIKIDTDKSLKIEGSLHKYCTYLKNKELNNYDSFTMRQAKETLLKLIERTGFEPDNVTVNFYEVGLNIITDIEPKEILKNVYSIGDMDKEKLFYIDPKYKNQSQVITEYHKDYRIVNKIYDKIHEMKDNKKHPPNGIKIVRIETIHKRVEKTYLIDFFANENLKRLQKIFFNNWDKLNFSIEIIAPPKTSISKIELASLLHKKKPFEVLNEITKKYKNNTISIKIYYTLKRFIENWDNEKKNFTPTKSLVFSQWEILYNTEKQIYNEKINLY</sequence>
<dbReference type="KEGG" id="fdv:JJC05_09100"/>
<evidence type="ECO:0000313" key="1">
    <source>
        <dbReference type="EMBL" id="QYS88026.1"/>
    </source>
</evidence>
<name>A0A8G0KQ74_9FLAO</name>